<dbReference type="PANTHER" id="PTHR35176:SF11">
    <property type="entry name" value="PYRIDOXAMINE 5'-PHOSPHATE OXIDASE FAMILY PROTEIN"/>
    <property type="match status" value="1"/>
</dbReference>
<dbReference type="NCBIfam" id="TIGR03666">
    <property type="entry name" value="Rv2061_F420"/>
    <property type="match status" value="1"/>
</dbReference>
<keyword evidence="5" id="KW-1185">Reference proteome</keyword>
<dbReference type="SUPFAM" id="SSF50475">
    <property type="entry name" value="FMN-binding split barrel"/>
    <property type="match status" value="1"/>
</dbReference>
<protein>
    <recommendedName>
        <fullName evidence="3">Pyridoxamine 5'-phosphate oxidase N-terminal domain-containing protein</fullName>
    </recommendedName>
</protein>
<feature type="compositionally biased region" description="Basic and acidic residues" evidence="2">
    <location>
        <begin position="132"/>
        <end position="142"/>
    </location>
</feature>
<name>A0ABP7CH74_9ACTN</name>
<sequence>MAERRSEDVWAPVRGQRAVMLTTSRRDGRTVSTPVGYGTDGSVLYVMTDPGAGKVKRLRHTPTVTLAASTLRGEVKGPPVTAVATRVAGAEAEHGRRRITATNRLAWFFLLRRARRAGRDWAVYAVRRSDDSTTAEHDHIDTIDDTTDAVDTAQPLTTARPHTQETS</sequence>
<dbReference type="RefSeq" id="WP_344810375.1">
    <property type="nucleotide sequence ID" value="NZ_BAAAYX010000002.1"/>
</dbReference>
<feature type="domain" description="Pyridoxamine 5'-phosphate oxidase N-terminal" evidence="3">
    <location>
        <begin position="13"/>
        <end position="70"/>
    </location>
</feature>
<feature type="compositionally biased region" description="Polar residues" evidence="2">
    <location>
        <begin position="154"/>
        <end position="167"/>
    </location>
</feature>
<feature type="region of interest" description="Disordered" evidence="2">
    <location>
        <begin position="132"/>
        <end position="167"/>
    </location>
</feature>
<evidence type="ECO:0000256" key="1">
    <source>
        <dbReference type="ARBA" id="ARBA00023002"/>
    </source>
</evidence>
<dbReference type="Gene3D" id="2.30.110.10">
    <property type="entry name" value="Electron Transport, Fmn-binding Protein, Chain A"/>
    <property type="match status" value="1"/>
</dbReference>
<gene>
    <name evidence="4" type="ORF">GCM10022204_01730</name>
</gene>
<dbReference type="Pfam" id="PF01243">
    <property type="entry name" value="PNPOx_N"/>
    <property type="match status" value="1"/>
</dbReference>
<reference evidence="5" key="1">
    <citation type="journal article" date="2019" name="Int. J. Syst. Evol. Microbiol.">
        <title>The Global Catalogue of Microorganisms (GCM) 10K type strain sequencing project: providing services to taxonomists for standard genome sequencing and annotation.</title>
        <authorList>
            <consortium name="The Broad Institute Genomics Platform"/>
            <consortium name="The Broad Institute Genome Sequencing Center for Infectious Disease"/>
            <person name="Wu L."/>
            <person name="Ma J."/>
        </authorList>
    </citation>
    <scope>NUCLEOTIDE SEQUENCE [LARGE SCALE GENOMIC DNA]</scope>
    <source>
        <strain evidence="5">JCM 16548</strain>
    </source>
</reference>
<dbReference type="Proteomes" id="UP001500051">
    <property type="component" value="Unassembled WGS sequence"/>
</dbReference>
<dbReference type="EMBL" id="BAAAYX010000002">
    <property type="protein sequence ID" value="GAA3690481.1"/>
    <property type="molecule type" value="Genomic_DNA"/>
</dbReference>
<evidence type="ECO:0000256" key="2">
    <source>
        <dbReference type="SAM" id="MobiDB-lite"/>
    </source>
</evidence>
<evidence type="ECO:0000259" key="3">
    <source>
        <dbReference type="Pfam" id="PF01243"/>
    </source>
</evidence>
<keyword evidence="1" id="KW-0560">Oxidoreductase</keyword>
<dbReference type="InterPro" id="IPR052019">
    <property type="entry name" value="F420H2_bilvrd_red/Heme_oxyg"/>
</dbReference>
<evidence type="ECO:0000313" key="4">
    <source>
        <dbReference type="EMBL" id="GAA3690481.1"/>
    </source>
</evidence>
<dbReference type="InterPro" id="IPR012349">
    <property type="entry name" value="Split_barrel_FMN-bd"/>
</dbReference>
<proteinExistence type="predicted"/>
<dbReference type="InterPro" id="IPR019965">
    <property type="entry name" value="PPOX_F420-dep_Rv2061_put"/>
</dbReference>
<comment type="caution">
    <text evidence="4">The sequence shown here is derived from an EMBL/GenBank/DDBJ whole genome shotgun (WGS) entry which is preliminary data.</text>
</comment>
<organism evidence="4 5">
    <name type="scientific">Microlunatus aurantiacus</name>
    <dbReference type="NCBI Taxonomy" id="446786"/>
    <lineage>
        <taxon>Bacteria</taxon>
        <taxon>Bacillati</taxon>
        <taxon>Actinomycetota</taxon>
        <taxon>Actinomycetes</taxon>
        <taxon>Propionibacteriales</taxon>
        <taxon>Propionibacteriaceae</taxon>
        <taxon>Microlunatus</taxon>
    </lineage>
</organism>
<evidence type="ECO:0000313" key="5">
    <source>
        <dbReference type="Proteomes" id="UP001500051"/>
    </source>
</evidence>
<accession>A0ABP7CH74</accession>
<dbReference type="InterPro" id="IPR011576">
    <property type="entry name" value="Pyridox_Oxase_N"/>
</dbReference>
<dbReference type="PANTHER" id="PTHR35176">
    <property type="entry name" value="HEME OXYGENASE HI_0854-RELATED"/>
    <property type="match status" value="1"/>
</dbReference>